<dbReference type="Proteomes" id="UP000248021">
    <property type="component" value="Unassembled WGS sequence"/>
</dbReference>
<reference evidence="1 2" key="1">
    <citation type="submission" date="2018-05" db="EMBL/GenBank/DDBJ databases">
        <title>Genomic Encyclopedia of Type Strains, Phase IV (KMG-IV): sequencing the most valuable type-strain genomes for metagenomic binning, comparative biology and taxonomic classification.</title>
        <authorList>
            <person name="Goeker M."/>
        </authorList>
    </citation>
    <scope>NUCLEOTIDE SEQUENCE [LARGE SCALE GENOMIC DNA]</scope>
    <source>
        <strain evidence="1 2">DSM 6462</strain>
    </source>
</reference>
<comment type="caution">
    <text evidence="1">The sequence shown here is derived from an EMBL/GenBank/DDBJ whole genome shotgun (WGS) entry which is preliminary data.</text>
</comment>
<evidence type="ECO:0000313" key="1">
    <source>
        <dbReference type="EMBL" id="PXW61505.1"/>
    </source>
</evidence>
<dbReference type="EMBL" id="QJJK01000003">
    <property type="protein sequence ID" value="PXW61505.1"/>
    <property type="molecule type" value="Genomic_DNA"/>
</dbReference>
<dbReference type="RefSeq" id="WP_110373817.1">
    <property type="nucleotide sequence ID" value="NZ_JAHBRY010000001.1"/>
</dbReference>
<organism evidence="1 2">
    <name type="scientific">Chelatococcus asaccharovorans</name>
    <dbReference type="NCBI Taxonomy" id="28210"/>
    <lineage>
        <taxon>Bacteria</taxon>
        <taxon>Pseudomonadati</taxon>
        <taxon>Pseudomonadota</taxon>
        <taxon>Alphaproteobacteria</taxon>
        <taxon>Hyphomicrobiales</taxon>
        <taxon>Chelatococcaceae</taxon>
        <taxon>Chelatococcus</taxon>
    </lineage>
</organism>
<accession>A0A2V3UAJ1</accession>
<keyword evidence="2" id="KW-1185">Reference proteome</keyword>
<evidence type="ECO:0000313" key="2">
    <source>
        <dbReference type="Proteomes" id="UP000248021"/>
    </source>
</evidence>
<proteinExistence type="predicted"/>
<protein>
    <submittedName>
        <fullName evidence="1">Uncharacterized protein</fullName>
    </submittedName>
</protein>
<dbReference type="AlphaFoldDB" id="A0A2V3UAJ1"/>
<sequence>MQRAATETEAASGALAHVSHPPIVDINAAVAAAIACRTRFGDVRDAVLREYPWNFAGAWMRPAREPAPALGPLKNRFALPPDCVAVRAVDGLKEDEWAVEGAAVNPGEMPVFAMVLVTNAPAPLVHYTRIVENPALWDALFLSVFQLRLGAAIAPFLAKDRALANDLTVRADLLIAKAKRADAKERARTEIPRTTSWLRARR</sequence>
<dbReference type="OrthoDB" id="8265650at2"/>
<gene>
    <name evidence="1" type="ORF">C7450_10320</name>
</gene>
<name>A0A2V3UAJ1_9HYPH</name>